<comment type="caution">
    <text evidence="1">The sequence shown here is derived from an EMBL/GenBank/DDBJ whole genome shotgun (WGS) entry which is preliminary data.</text>
</comment>
<proteinExistence type="predicted"/>
<name>A0ACC0WWJ4_9STRA</name>
<sequence>MFYYDAPSKLYYNSFTGLYYRCVDPASSGAAAFTIFAPPLPVDEEVYEESTALKVSASSKRALTLSLKKDKKKAGGLALGVKSAAFASASALQSTPVLGPRAAASSASTVPSTGTGIKRKSAADIAKWSQRKREANMEKSEEPTSRVLCRRKFGSQAMLRKHETLSKLHLTNLAKAQENKQHIAAQYREHKKDKERSAKKQRRQDTAPSTLSFERNPTPPLESTRSALEVGNCSSSWDGSAAKGLGYTAQASQLPLKLRVVETKGLGSAASLRFQPRWISRTPHGQSPSPAINSCTRLHRFLEKRLLVARDLVVHFFAFLKESEFRIRTHVQFLLQLFDFGNRHVEFGKRHVRMRFRETEDKGFNLRAFATPWRYKIRHDRLATLNEVLKLRLAFHMCKLATTQKNTLDMRYCSPNMEPTFYVRI</sequence>
<gene>
    <name evidence="1" type="ORF">PsorP6_002337</name>
</gene>
<organism evidence="1 2">
    <name type="scientific">Peronosclerospora sorghi</name>
    <dbReference type="NCBI Taxonomy" id="230839"/>
    <lineage>
        <taxon>Eukaryota</taxon>
        <taxon>Sar</taxon>
        <taxon>Stramenopiles</taxon>
        <taxon>Oomycota</taxon>
        <taxon>Peronosporomycetes</taxon>
        <taxon>Peronosporales</taxon>
        <taxon>Peronosporaceae</taxon>
        <taxon>Peronosclerospora</taxon>
    </lineage>
</organism>
<dbReference type="EMBL" id="CM047580">
    <property type="protein sequence ID" value="KAI9923055.1"/>
    <property type="molecule type" value="Genomic_DNA"/>
</dbReference>
<accession>A0ACC0WWJ4</accession>
<protein>
    <submittedName>
        <fullName evidence="1">Uncharacterized protein</fullName>
    </submittedName>
</protein>
<keyword evidence="2" id="KW-1185">Reference proteome</keyword>
<dbReference type="Proteomes" id="UP001163321">
    <property type="component" value="Chromosome 1"/>
</dbReference>
<evidence type="ECO:0000313" key="1">
    <source>
        <dbReference type="EMBL" id="KAI9923055.1"/>
    </source>
</evidence>
<evidence type="ECO:0000313" key="2">
    <source>
        <dbReference type="Proteomes" id="UP001163321"/>
    </source>
</evidence>
<reference evidence="1 2" key="1">
    <citation type="journal article" date="2022" name="bioRxiv">
        <title>The genome of the oomycete Peronosclerospora sorghi, a cosmopolitan pathogen of maize and sorghum, is inflated with dispersed pseudogenes.</title>
        <authorList>
            <person name="Fletcher K."/>
            <person name="Martin F."/>
            <person name="Isakeit T."/>
            <person name="Cavanaugh K."/>
            <person name="Magill C."/>
            <person name="Michelmore R."/>
        </authorList>
    </citation>
    <scope>NUCLEOTIDE SEQUENCE [LARGE SCALE GENOMIC DNA]</scope>
    <source>
        <strain evidence="1">P6</strain>
    </source>
</reference>